<name>A0ABZ0D7W6_9BURK</name>
<keyword evidence="1" id="KW-0732">Signal</keyword>
<gene>
    <name evidence="2" type="primary">trbC</name>
    <name evidence="2" type="ORF">RXV79_27195</name>
</gene>
<geneLocation type="plasmid" evidence="2 3">
    <name>unnamed1</name>
</geneLocation>
<evidence type="ECO:0000313" key="2">
    <source>
        <dbReference type="EMBL" id="WOB11128.1"/>
    </source>
</evidence>
<keyword evidence="2" id="KW-0614">Plasmid</keyword>
<proteinExistence type="predicted"/>
<reference evidence="2 3" key="1">
    <citation type="submission" date="2023-10" db="EMBL/GenBank/DDBJ databases">
        <title>Bacteria for the degradation of biodegradable plastic PBAT(Polybutylene adipate terephthalate).</title>
        <authorList>
            <person name="Weon H.-Y."/>
            <person name="Yeon J."/>
        </authorList>
    </citation>
    <scope>NUCLEOTIDE SEQUENCE [LARGE SCALE GENOMIC DNA]</scope>
    <source>
        <strain evidence="2 3">SBD 7-3</strain>
        <plasmid evidence="2 3">unnamed1</plasmid>
    </source>
</reference>
<accession>A0ABZ0D7W6</accession>
<evidence type="ECO:0000313" key="3">
    <source>
        <dbReference type="Proteomes" id="UP001303946"/>
    </source>
</evidence>
<feature type="chain" id="PRO_5046645104" evidence="1">
    <location>
        <begin position="24"/>
        <end position="249"/>
    </location>
</feature>
<protein>
    <submittedName>
        <fullName evidence="2">Type-F conjugative transfer system pilin assembly protein TrbC</fullName>
    </submittedName>
</protein>
<dbReference type="Proteomes" id="UP001303946">
    <property type="component" value="Plasmid unnamed1"/>
</dbReference>
<organism evidence="2 3">
    <name type="scientific">Piscinibacter gummiphilus</name>
    <dbReference type="NCBI Taxonomy" id="946333"/>
    <lineage>
        <taxon>Bacteria</taxon>
        <taxon>Pseudomonadati</taxon>
        <taxon>Pseudomonadota</taxon>
        <taxon>Betaproteobacteria</taxon>
        <taxon>Burkholderiales</taxon>
        <taxon>Sphaerotilaceae</taxon>
        <taxon>Piscinibacter</taxon>
    </lineage>
</organism>
<feature type="signal peptide" evidence="1">
    <location>
        <begin position="1"/>
        <end position="23"/>
    </location>
</feature>
<dbReference type="InterPro" id="IPR019106">
    <property type="entry name" value="T4SS_TrbC"/>
</dbReference>
<dbReference type="RefSeq" id="WP_316704272.1">
    <property type="nucleotide sequence ID" value="NZ_CP136337.1"/>
</dbReference>
<dbReference type="EMBL" id="CP136337">
    <property type="protein sequence ID" value="WOB11128.1"/>
    <property type="molecule type" value="Genomic_DNA"/>
</dbReference>
<dbReference type="NCBIfam" id="TIGR02742">
    <property type="entry name" value="TrbC_Ftype"/>
    <property type="match status" value="1"/>
</dbReference>
<dbReference type="InterPro" id="IPR014113">
    <property type="entry name" value="T4SS_TrbC_subgr"/>
</dbReference>
<keyword evidence="3" id="KW-1185">Reference proteome</keyword>
<dbReference type="Pfam" id="PF09673">
    <property type="entry name" value="TrbC_Ftype"/>
    <property type="match status" value="1"/>
</dbReference>
<sequence length="249" mass="26917">MKLFPQRVVFAVAACSFAAASLAQPVKDTVSDAELNRAAKSDPVITQSDMDRAAKVNRQPTEAEISGAQFSTPNVDALPNAKGSSKSVDLAEIAKGFEQLEKKPAQMYNDRLTLLVFVSFSMPEATLKRLVDQASRTDATLLVRGFHEGSLKKTMGRIKAMIGERKNVSIQIDPQAFDRFAITKAPTFVMVKPGALPVPCATGTCVPPANFISASGDVSIEYALEFFQRSSPAFAKDAATLLSKTRRTR</sequence>
<evidence type="ECO:0000256" key="1">
    <source>
        <dbReference type="SAM" id="SignalP"/>
    </source>
</evidence>